<proteinExistence type="predicted"/>
<dbReference type="EMBL" id="BRZM01001557">
    <property type="protein sequence ID" value="GLD73398.1"/>
    <property type="molecule type" value="Genomic_DNA"/>
</dbReference>
<evidence type="ECO:0000313" key="3">
    <source>
        <dbReference type="Proteomes" id="UP001279410"/>
    </source>
</evidence>
<name>A0AAD3RLD3_LATJO</name>
<evidence type="ECO:0000256" key="1">
    <source>
        <dbReference type="SAM" id="MobiDB-lite"/>
    </source>
</evidence>
<dbReference type="AlphaFoldDB" id="A0AAD3RLD3"/>
<organism evidence="2 3">
    <name type="scientific">Lates japonicus</name>
    <name type="common">Japanese lates</name>
    <dbReference type="NCBI Taxonomy" id="270547"/>
    <lineage>
        <taxon>Eukaryota</taxon>
        <taxon>Metazoa</taxon>
        <taxon>Chordata</taxon>
        <taxon>Craniata</taxon>
        <taxon>Vertebrata</taxon>
        <taxon>Euteleostomi</taxon>
        <taxon>Actinopterygii</taxon>
        <taxon>Neopterygii</taxon>
        <taxon>Teleostei</taxon>
        <taxon>Neoteleostei</taxon>
        <taxon>Acanthomorphata</taxon>
        <taxon>Carangaria</taxon>
        <taxon>Carangaria incertae sedis</taxon>
        <taxon>Centropomidae</taxon>
        <taxon>Lates</taxon>
    </lineage>
</organism>
<dbReference type="Proteomes" id="UP001279410">
    <property type="component" value="Unassembled WGS sequence"/>
</dbReference>
<feature type="compositionally biased region" description="Basic and acidic residues" evidence="1">
    <location>
        <begin position="1"/>
        <end position="10"/>
    </location>
</feature>
<comment type="caution">
    <text evidence="2">The sequence shown here is derived from an EMBL/GenBank/DDBJ whole genome shotgun (WGS) entry which is preliminary data.</text>
</comment>
<reference evidence="2" key="1">
    <citation type="submission" date="2022-08" db="EMBL/GenBank/DDBJ databases">
        <title>Genome sequencing of akame (Lates japonicus).</title>
        <authorList>
            <person name="Hashiguchi Y."/>
            <person name="Takahashi H."/>
        </authorList>
    </citation>
    <scope>NUCLEOTIDE SEQUENCE</scope>
    <source>
        <strain evidence="2">Kochi</strain>
    </source>
</reference>
<protein>
    <submittedName>
        <fullName evidence="2">Protein Wnt-4</fullName>
    </submittedName>
</protein>
<sequence length="93" mass="10802">MKECGGERANDVPNFETRNYPSPLEWQREGRENRADGPRSCAPPRWLIHWMRGDGLTAFLGPCRFLFFFHRRPPVHFGIISALTDPHPPPFSR</sequence>
<feature type="compositionally biased region" description="Basic and acidic residues" evidence="1">
    <location>
        <begin position="26"/>
        <end position="37"/>
    </location>
</feature>
<evidence type="ECO:0000313" key="2">
    <source>
        <dbReference type="EMBL" id="GLD73398.1"/>
    </source>
</evidence>
<feature type="region of interest" description="Disordered" evidence="1">
    <location>
        <begin position="1"/>
        <end position="39"/>
    </location>
</feature>
<keyword evidence="3" id="KW-1185">Reference proteome</keyword>
<accession>A0AAD3RLD3</accession>
<gene>
    <name evidence="2" type="ORF">AKAME5_002472300</name>
</gene>